<dbReference type="VEuPathDB" id="TriTrypDB:TCDM_10275"/>
<comment type="caution">
    <text evidence="1">The sequence shown here is derived from an EMBL/GenBank/DDBJ whole genome shotgun (WGS) entry which is preliminary data.</text>
</comment>
<dbReference type="VEuPathDB" id="TriTrypDB:TcCLB.508289.31"/>
<dbReference type="AlphaFoldDB" id="A0A2V2WHS6"/>
<dbReference type="EMBL" id="PRFC01000093">
    <property type="protein sequence ID" value="PWV08166.1"/>
    <property type="molecule type" value="Genomic_DNA"/>
</dbReference>
<dbReference type="VEuPathDB" id="TriTrypDB:TcCLB.506785.46"/>
<proteinExistence type="predicted"/>
<dbReference type="VEuPathDB" id="TriTrypDB:TcBrA4_0022370"/>
<dbReference type="VEuPathDB" id="TriTrypDB:C4B63_29g138"/>
<reference evidence="1 2" key="1">
    <citation type="journal article" date="2018" name="Microb. Genom.">
        <title>Expanding an expanded genome: long-read sequencing of Trypanosoma cruzi.</title>
        <authorList>
            <person name="Berna L."/>
            <person name="Rodriguez M."/>
            <person name="Chiribao M.L."/>
            <person name="Parodi-Talice A."/>
            <person name="Pita S."/>
            <person name="Rijo G."/>
            <person name="Alvarez-Valin F."/>
            <person name="Robello C."/>
        </authorList>
    </citation>
    <scope>NUCLEOTIDE SEQUENCE [LARGE SCALE GENOMIC DNA]</scope>
    <source>
        <strain evidence="1 2">TCC</strain>
    </source>
</reference>
<accession>A0A2V2WHS6</accession>
<dbReference type="VEuPathDB" id="TriTrypDB:C3747_93g134"/>
<evidence type="ECO:0000313" key="1">
    <source>
        <dbReference type="EMBL" id="PWV08166.1"/>
    </source>
</evidence>
<dbReference type="VEuPathDB" id="TriTrypDB:BCY84_01991"/>
<sequence length="258" mass="29125">MCPVLFLAPRKRWCWMAYNEWTWIALTVRRGWIRWRHCGRPWPNASTIHSAERTFSNWPFRRNQMAAGNGFTASSGRRGREKRTPPAPPFIFVATAVTQPHAAPRRLAATPRRSPRQYALRVFWVASAFLFGATVPPFPSVGADVPVDASSYRLDTHPLIDAADTPAHCWCFWHDCCTAPTAGAVGLGTRTRQTKLSQMVLGALSASCRPQRPTHTTSEHRIRRDREGIDGVSGHQLSFHITPSQTTRRIHNNISHQQ</sequence>
<name>A0A2V2WHS6_TRYCR</name>
<dbReference type="VEuPathDB" id="TriTrypDB:BCY84_07871"/>
<organism evidence="1 2">
    <name type="scientific">Trypanosoma cruzi</name>
    <dbReference type="NCBI Taxonomy" id="5693"/>
    <lineage>
        <taxon>Eukaryota</taxon>
        <taxon>Discoba</taxon>
        <taxon>Euglenozoa</taxon>
        <taxon>Kinetoplastea</taxon>
        <taxon>Metakinetoplastina</taxon>
        <taxon>Trypanosomatida</taxon>
        <taxon>Trypanosomatidae</taxon>
        <taxon>Trypanosoma</taxon>
        <taxon>Schizotrypanum</taxon>
    </lineage>
</organism>
<gene>
    <name evidence="1" type="ORF">C3747_93g134</name>
</gene>
<dbReference type="VEuPathDB" id="TriTrypDB:TcCL_ESM08885"/>
<protein>
    <submittedName>
        <fullName evidence="1">Uncharacterized protein</fullName>
    </submittedName>
</protein>
<dbReference type="VEuPathDB" id="TriTrypDB:TcG_10894"/>
<dbReference type="VEuPathDB" id="TriTrypDB:TcYC6_0038630"/>
<evidence type="ECO:0000313" key="2">
    <source>
        <dbReference type="Proteomes" id="UP000246078"/>
    </source>
</evidence>
<dbReference type="Proteomes" id="UP000246078">
    <property type="component" value="Unassembled WGS sequence"/>
</dbReference>